<proteinExistence type="predicted"/>
<keyword evidence="6" id="KW-1185">Reference proteome</keyword>
<dbReference type="InterPro" id="IPR008920">
    <property type="entry name" value="TF_FadR/GntR_C"/>
</dbReference>
<dbReference type="Gene3D" id="1.10.10.10">
    <property type="entry name" value="Winged helix-like DNA-binding domain superfamily/Winged helix DNA-binding domain"/>
    <property type="match status" value="1"/>
</dbReference>
<dbReference type="Pfam" id="PF00392">
    <property type="entry name" value="GntR"/>
    <property type="match status" value="1"/>
</dbReference>
<dbReference type="SMART" id="SM00895">
    <property type="entry name" value="FCD"/>
    <property type="match status" value="1"/>
</dbReference>
<evidence type="ECO:0000256" key="2">
    <source>
        <dbReference type="ARBA" id="ARBA00023125"/>
    </source>
</evidence>
<protein>
    <submittedName>
        <fullName evidence="5">DNA-binding transcriptional regulator, GntR family</fullName>
    </submittedName>
</protein>
<dbReference type="InterPro" id="IPR000524">
    <property type="entry name" value="Tscrpt_reg_HTH_GntR"/>
</dbReference>
<name>A0A1H3AI84_9RHOB</name>
<feature type="domain" description="HTH gntR-type" evidence="4">
    <location>
        <begin position="9"/>
        <end position="76"/>
    </location>
</feature>
<dbReference type="RefSeq" id="WP_092889970.1">
    <property type="nucleotide sequence ID" value="NZ_CP061498.1"/>
</dbReference>
<keyword evidence="1" id="KW-0805">Transcription regulation</keyword>
<evidence type="ECO:0000313" key="6">
    <source>
        <dbReference type="Proteomes" id="UP000198539"/>
    </source>
</evidence>
<dbReference type="Pfam" id="PF07729">
    <property type="entry name" value="FCD"/>
    <property type="match status" value="1"/>
</dbReference>
<dbReference type="OrthoDB" id="8638122at2"/>
<evidence type="ECO:0000313" key="5">
    <source>
        <dbReference type="EMBL" id="SDX29305.1"/>
    </source>
</evidence>
<dbReference type="STRING" id="564137.SAMN04488238_1077"/>
<keyword evidence="2 5" id="KW-0238">DNA-binding</keyword>
<dbReference type="CDD" id="cd07377">
    <property type="entry name" value="WHTH_GntR"/>
    <property type="match status" value="1"/>
</dbReference>
<dbReference type="SMART" id="SM00345">
    <property type="entry name" value="HTH_GNTR"/>
    <property type="match status" value="1"/>
</dbReference>
<dbReference type="GO" id="GO:0003700">
    <property type="term" value="F:DNA-binding transcription factor activity"/>
    <property type="evidence" value="ECO:0007669"/>
    <property type="project" value="InterPro"/>
</dbReference>
<dbReference type="SUPFAM" id="SSF46785">
    <property type="entry name" value="Winged helix' DNA-binding domain"/>
    <property type="match status" value="1"/>
</dbReference>
<dbReference type="InterPro" id="IPR036388">
    <property type="entry name" value="WH-like_DNA-bd_sf"/>
</dbReference>
<evidence type="ECO:0000256" key="1">
    <source>
        <dbReference type="ARBA" id="ARBA00023015"/>
    </source>
</evidence>
<dbReference type="Gene3D" id="1.20.120.530">
    <property type="entry name" value="GntR ligand-binding domain-like"/>
    <property type="match status" value="1"/>
</dbReference>
<dbReference type="SUPFAM" id="SSF48008">
    <property type="entry name" value="GntR ligand-binding domain-like"/>
    <property type="match status" value="1"/>
</dbReference>
<dbReference type="PRINTS" id="PR00035">
    <property type="entry name" value="HTHGNTR"/>
</dbReference>
<dbReference type="EMBL" id="FNOM01000007">
    <property type="protein sequence ID" value="SDX29305.1"/>
    <property type="molecule type" value="Genomic_DNA"/>
</dbReference>
<organism evidence="5 6">
    <name type="scientific">Roseicitreum antarcticum</name>
    <dbReference type="NCBI Taxonomy" id="564137"/>
    <lineage>
        <taxon>Bacteria</taxon>
        <taxon>Pseudomonadati</taxon>
        <taxon>Pseudomonadota</taxon>
        <taxon>Alphaproteobacteria</taxon>
        <taxon>Rhodobacterales</taxon>
        <taxon>Paracoccaceae</taxon>
        <taxon>Roseicitreum</taxon>
    </lineage>
</organism>
<reference evidence="5 6" key="1">
    <citation type="submission" date="2016-10" db="EMBL/GenBank/DDBJ databases">
        <authorList>
            <person name="de Groot N.N."/>
        </authorList>
    </citation>
    <scope>NUCLEOTIDE SEQUENCE [LARGE SCALE GENOMIC DNA]</scope>
    <source>
        <strain evidence="5 6">CGMCC 1.8894</strain>
    </source>
</reference>
<dbReference type="PANTHER" id="PTHR43537">
    <property type="entry name" value="TRANSCRIPTIONAL REGULATOR, GNTR FAMILY"/>
    <property type="match status" value="1"/>
</dbReference>
<evidence type="ECO:0000259" key="4">
    <source>
        <dbReference type="PROSITE" id="PS50949"/>
    </source>
</evidence>
<dbReference type="InterPro" id="IPR011711">
    <property type="entry name" value="GntR_C"/>
</dbReference>
<evidence type="ECO:0000256" key="3">
    <source>
        <dbReference type="ARBA" id="ARBA00023163"/>
    </source>
</evidence>
<keyword evidence="3" id="KW-0804">Transcription</keyword>
<dbReference type="PANTHER" id="PTHR43537:SF45">
    <property type="entry name" value="GNTR FAMILY REGULATORY PROTEIN"/>
    <property type="match status" value="1"/>
</dbReference>
<sequence>MQTSDKPRDLARDSVYQRLRSDVLSCELRPGQLLQERDLVGQFEVSKSPIRDALLKLEEQGLIEVLPRKGYRVRPIDISDVRDMYGLRQILESECIALLIETASDEVLEGLEVFRNGPPSPDLATWIDYNRAFHTYIAVNCGNARLARIAQETIEQFDRLTYVSVTSSDDLSLDLFVREHGEIIDAIRAGNKRLSIARARYHIQSSRKRVLDSLRHASIIDSSPSAR</sequence>
<accession>A0A1H3AI84</accession>
<dbReference type="InterPro" id="IPR036390">
    <property type="entry name" value="WH_DNA-bd_sf"/>
</dbReference>
<gene>
    <name evidence="5" type="ORF">SAMN04488238_1077</name>
</gene>
<dbReference type="PROSITE" id="PS50949">
    <property type="entry name" value="HTH_GNTR"/>
    <property type="match status" value="1"/>
</dbReference>
<dbReference type="Proteomes" id="UP000198539">
    <property type="component" value="Unassembled WGS sequence"/>
</dbReference>
<dbReference type="GO" id="GO:0003677">
    <property type="term" value="F:DNA binding"/>
    <property type="evidence" value="ECO:0007669"/>
    <property type="project" value="UniProtKB-KW"/>
</dbReference>
<dbReference type="AlphaFoldDB" id="A0A1H3AI84"/>